<dbReference type="InterPro" id="IPR017871">
    <property type="entry name" value="ABC_transporter-like_CS"/>
</dbReference>
<keyword evidence="10" id="KW-0539">Nucleus</keyword>
<feature type="compositionally biased region" description="Basic and acidic residues" evidence="12">
    <location>
        <begin position="33"/>
        <end position="42"/>
    </location>
</feature>
<feature type="compositionally biased region" description="Basic residues" evidence="12">
    <location>
        <begin position="44"/>
        <end position="53"/>
    </location>
</feature>
<dbReference type="GO" id="GO:0016887">
    <property type="term" value="F:ATP hydrolysis activity"/>
    <property type="evidence" value="ECO:0007669"/>
    <property type="project" value="InterPro"/>
</dbReference>
<dbReference type="GO" id="GO:0005737">
    <property type="term" value="C:cytoplasm"/>
    <property type="evidence" value="ECO:0007669"/>
    <property type="project" value="UniProtKB-SubCell"/>
</dbReference>
<dbReference type="Pfam" id="PF00005">
    <property type="entry name" value="ABC_tran"/>
    <property type="match status" value="2"/>
</dbReference>
<evidence type="ECO:0000256" key="8">
    <source>
        <dbReference type="ARBA" id="ARBA00022840"/>
    </source>
</evidence>
<comment type="caution">
    <text evidence="14">The sequence shown here is derived from an EMBL/GenBank/DDBJ whole genome shotgun (WGS) entry which is preliminary data.</text>
</comment>
<evidence type="ECO:0000256" key="2">
    <source>
        <dbReference type="ARBA" id="ARBA00004496"/>
    </source>
</evidence>
<evidence type="ECO:0000256" key="5">
    <source>
        <dbReference type="ARBA" id="ARBA00022553"/>
    </source>
</evidence>
<feature type="compositionally biased region" description="Basic residues" evidence="12">
    <location>
        <begin position="167"/>
        <end position="179"/>
    </location>
</feature>
<keyword evidence="7" id="KW-0547">Nucleotide-binding</keyword>
<feature type="domain" description="ABC transporter" evidence="13">
    <location>
        <begin position="703"/>
        <end position="917"/>
    </location>
</feature>
<sequence>MPPKKGKGKKNDDWPSDDDVVDPIKAAKSGKKAGADQEETKAPAKSKSKKMRSLKADLEMSDDESPKPPKPSKTEAPAQPAKAAGKKKGKGKKDDDGWNSDQDAPAVIDLKNIKTDDYEEVLPKNKNKNKTKKKKASLKDSEGEDSSNEQEKVLEDEDEEVEEKSKIQAKNKKGKKKKGAKEDSDDETVESSSNKFSEIQQESEDNASDVEDLGPKSKSKSKKSKKKITKESVDDEDSSNEQPEASQAELKKEEVPVVKDSEVKSKSKSKQKKSAKAEDVAEVEQKMQELAVNEDQDNMSYNSDENSDSEKQPEIKQEEKVKLSHKDKKKLKKQLEYEKQMDVITKKGGLGHSELGDNFTISQVQQSEKKLAQLENAVDIKVENFSISAKGKSLFTNASLLIAQGRRYGLVGPNGHGKTTLLRHIASRALQIPPSIDVLVCEQEVVADDTPAVQAILKADVKRTALLEEAEKLEKEQRRGNLKVTERLNQVYEELRAIGADAAEPKARRILAGLGFTAEMQNRPTKNFSGGWRMRVSLGRALYLEPTLLMLDEPTNHLDLNAVIWLDNYLQGWKKTLLIVSHDQSFLDNVCTDIIHLDMEKLFYYKGNYSMFKKMHLQKRKEQIKDYEKQEKRLKELKSQGQSKKAAEKKQKEALTKKQEKNRAKLQKNEDDSTGPVELMQRPREYVVKFRFPEPPPLQPPVLGVHNVTFGYDANRPLFKKCDFGIDMESRVAIVGPNGVGKSTFLKLLIGELAPQQGEQRKNHRLRMGRFDQHSGEHLTAEETPAEYLMRLFNLPYEKARKQLGSFGLASHAHTIKNMDLSGGQKARVAMAELCLNAPDVLILDEPTNNLDIESIDALAEAINDYKGGVIIVSHDERLIRETNCQLWVIEDQTINEIEGGFDDYRRELLDSLGEVINNPSVAAKAANENL</sequence>
<dbReference type="FunFam" id="3.40.50.300:FF:000471">
    <property type="entry name" value="ATP-binding cassette, sub-family F (GCN20), member 1"/>
    <property type="match status" value="1"/>
</dbReference>
<reference evidence="14" key="1">
    <citation type="submission" date="2021-11" db="EMBL/GenBank/DDBJ databases">
        <authorList>
            <person name="Schell T."/>
        </authorList>
    </citation>
    <scope>NUCLEOTIDE SEQUENCE</scope>
    <source>
        <strain evidence="14">M5</strain>
    </source>
</reference>
<comment type="subcellular location">
    <subcellularLocation>
        <location evidence="2">Cytoplasm</location>
    </subcellularLocation>
    <subcellularLocation>
        <location evidence="1">Nucleus envelope</location>
    </subcellularLocation>
    <subcellularLocation>
        <location evidence="3">Nucleus</location>
        <location evidence="3">Nucleoplasm</location>
    </subcellularLocation>
</comment>
<dbReference type="GO" id="GO:0005654">
    <property type="term" value="C:nucleoplasm"/>
    <property type="evidence" value="ECO:0007669"/>
    <property type="project" value="UniProtKB-SubCell"/>
</dbReference>
<dbReference type="SMART" id="SM00382">
    <property type="entry name" value="AAA"/>
    <property type="match status" value="2"/>
</dbReference>
<evidence type="ECO:0000256" key="6">
    <source>
        <dbReference type="ARBA" id="ARBA00022737"/>
    </source>
</evidence>
<dbReference type="InterPro" id="IPR027417">
    <property type="entry name" value="P-loop_NTPase"/>
</dbReference>
<dbReference type="OrthoDB" id="2110130at2759"/>
<dbReference type="PROSITE" id="PS50893">
    <property type="entry name" value="ABC_TRANSPORTER_2"/>
    <property type="match status" value="2"/>
</dbReference>
<feature type="compositionally biased region" description="Basic and acidic residues" evidence="12">
    <location>
        <begin position="275"/>
        <end position="287"/>
    </location>
</feature>
<dbReference type="Gene3D" id="3.40.50.300">
    <property type="entry name" value="P-loop containing nucleotide triphosphate hydrolases"/>
    <property type="match status" value="2"/>
</dbReference>
<dbReference type="PROSITE" id="PS00211">
    <property type="entry name" value="ABC_TRANSPORTER_1"/>
    <property type="match status" value="1"/>
</dbReference>
<dbReference type="SUPFAM" id="SSF52540">
    <property type="entry name" value="P-loop containing nucleoside triphosphate hydrolases"/>
    <property type="match status" value="2"/>
</dbReference>
<evidence type="ECO:0000259" key="13">
    <source>
        <dbReference type="PROSITE" id="PS50893"/>
    </source>
</evidence>
<keyword evidence="8" id="KW-0067">ATP-binding</keyword>
<evidence type="ECO:0000313" key="15">
    <source>
        <dbReference type="Proteomes" id="UP000789390"/>
    </source>
</evidence>
<gene>
    <name evidence="14" type="ORF">DGAL_LOCUS16430</name>
</gene>
<keyword evidence="9" id="KW-0010">Activator</keyword>
<dbReference type="NCBIfam" id="NF000355">
    <property type="entry name" value="ribo_prot_ABC_F"/>
    <property type="match status" value="1"/>
</dbReference>
<keyword evidence="15" id="KW-1185">Reference proteome</keyword>
<accession>A0A8J2SBS8</accession>
<dbReference type="InterPro" id="IPR050611">
    <property type="entry name" value="ABCF"/>
</dbReference>
<feature type="region of interest" description="Disordered" evidence="12">
    <location>
        <begin position="635"/>
        <end position="678"/>
    </location>
</feature>
<dbReference type="EMBL" id="CAKKLH010000329">
    <property type="protein sequence ID" value="CAH0112661.1"/>
    <property type="molecule type" value="Genomic_DNA"/>
</dbReference>
<dbReference type="FunFam" id="3.40.50.300:FF:000472">
    <property type="entry name" value="ATP-binding cassette, sub-family F (GCN20), member 1"/>
    <property type="match status" value="1"/>
</dbReference>
<feature type="compositionally biased region" description="Basic and acidic residues" evidence="12">
    <location>
        <begin position="308"/>
        <end position="324"/>
    </location>
</feature>
<organism evidence="14 15">
    <name type="scientific">Daphnia galeata</name>
    <dbReference type="NCBI Taxonomy" id="27404"/>
    <lineage>
        <taxon>Eukaryota</taxon>
        <taxon>Metazoa</taxon>
        <taxon>Ecdysozoa</taxon>
        <taxon>Arthropoda</taxon>
        <taxon>Crustacea</taxon>
        <taxon>Branchiopoda</taxon>
        <taxon>Diplostraca</taxon>
        <taxon>Cladocera</taxon>
        <taxon>Anomopoda</taxon>
        <taxon>Daphniidae</taxon>
        <taxon>Daphnia</taxon>
    </lineage>
</organism>
<dbReference type="Proteomes" id="UP000789390">
    <property type="component" value="Unassembled WGS sequence"/>
</dbReference>
<dbReference type="PANTHER" id="PTHR19211:SF14">
    <property type="entry name" value="ATP-BINDING CASSETTE SUB-FAMILY F MEMBER 1"/>
    <property type="match status" value="1"/>
</dbReference>
<dbReference type="InterPro" id="IPR003439">
    <property type="entry name" value="ABC_transporter-like_ATP-bd"/>
</dbReference>
<feature type="region of interest" description="Disordered" evidence="12">
    <location>
        <begin position="1"/>
        <end position="327"/>
    </location>
</feature>
<dbReference type="InterPro" id="IPR003593">
    <property type="entry name" value="AAA+_ATPase"/>
</dbReference>
<evidence type="ECO:0000256" key="12">
    <source>
        <dbReference type="SAM" id="MobiDB-lite"/>
    </source>
</evidence>
<evidence type="ECO:0000256" key="1">
    <source>
        <dbReference type="ARBA" id="ARBA00004259"/>
    </source>
</evidence>
<keyword evidence="5" id="KW-0597">Phosphoprotein</keyword>
<protein>
    <recommendedName>
        <fullName evidence="11">ATP-binding cassette sub-family F member 1</fullName>
    </recommendedName>
</protein>
<dbReference type="PANTHER" id="PTHR19211">
    <property type="entry name" value="ATP-BINDING TRANSPORT PROTEIN-RELATED"/>
    <property type="match status" value="1"/>
</dbReference>
<feature type="compositionally biased region" description="Basic and acidic residues" evidence="12">
    <location>
        <begin position="645"/>
        <end position="671"/>
    </location>
</feature>
<evidence type="ECO:0000313" key="14">
    <source>
        <dbReference type="EMBL" id="CAH0112661.1"/>
    </source>
</evidence>
<keyword evidence="4" id="KW-0963">Cytoplasm</keyword>
<evidence type="ECO:0000256" key="11">
    <source>
        <dbReference type="ARBA" id="ARBA00073921"/>
    </source>
</evidence>
<feature type="compositionally biased region" description="Basic residues" evidence="12">
    <location>
        <begin position="125"/>
        <end position="136"/>
    </location>
</feature>
<dbReference type="CDD" id="cd03221">
    <property type="entry name" value="ABCF_EF-3"/>
    <property type="match status" value="2"/>
</dbReference>
<evidence type="ECO:0000256" key="3">
    <source>
        <dbReference type="ARBA" id="ARBA00004642"/>
    </source>
</evidence>
<feature type="compositionally biased region" description="Basic and acidic residues" evidence="12">
    <location>
        <begin position="249"/>
        <end position="265"/>
    </location>
</feature>
<proteinExistence type="predicted"/>
<feature type="domain" description="ABC transporter" evidence="13">
    <location>
        <begin position="380"/>
        <end position="624"/>
    </location>
</feature>
<evidence type="ECO:0000256" key="9">
    <source>
        <dbReference type="ARBA" id="ARBA00023159"/>
    </source>
</evidence>
<keyword evidence="6" id="KW-0677">Repeat</keyword>
<feature type="compositionally biased region" description="Basic residues" evidence="12">
    <location>
        <begin position="217"/>
        <end position="228"/>
    </location>
</feature>
<dbReference type="GO" id="GO:0005635">
    <property type="term" value="C:nuclear envelope"/>
    <property type="evidence" value="ECO:0007669"/>
    <property type="project" value="UniProtKB-SubCell"/>
</dbReference>
<dbReference type="AlphaFoldDB" id="A0A8J2SBS8"/>
<dbReference type="GO" id="GO:0005524">
    <property type="term" value="F:ATP binding"/>
    <property type="evidence" value="ECO:0007669"/>
    <property type="project" value="UniProtKB-KW"/>
</dbReference>
<name>A0A8J2SBS8_9CRUS</name>
<evidence type="ECO:0000256" key="10">
    <source>
        <dbReference type="ARBA" id="ARBA00023242"/>
    </source>
</evidence>
<feature type="compositionally biased region" description="Acidic residues" evidence="12">
    <location>
        <begin position="201"/>
        <end position="212"/>
    </location>
</feature>
<evidence type="ECO:0000256" key="4">
    <source>
        <dbReference type="ARBA" id="ARBA00022490"/>
    </source>
</evidence>
<feature type="compositionally biased region" description="Acidic residues" evidence="12">
    <location>
        <begin position="142"/>
        <end position="162"/>
    </location>
</feature>
<evidence type="ECO:0000256" key="7">
    <source>
        <dbReference type="ARBA" id="ARBA00022741"/>
    </source>
</evidence>